<dbReference type="AlphaFoldDB" id="A0A1I7TXS2"/>
<dbReference type="InterPro" id="IPR019428">
    <property type="entry name" value="7TM_GPCR_serpentine_rcpt_Str"/>
</dbReference>
<feature type="transmembrane region" description="Helical" evidence="1">
    <location>
        <begin position="42"/>
        <end position="60"/>
    </location>
</feature>
<organism evidence="2 3">
    <name type="scientific">Caenorhabditis tropicalis</name>
    <dbReference type="NCBI Taxonomy" id="1561998"/>
    <lineage>
        <taxon>Eukaryota</taxon>
        <taxon>Metazoa</taxon>
        <taxon>Ecdysozoa</taxon>
        <taxon>Nematoda</taxon>
        <taxon>Chromadorea</taxon>
        <taxon>Rhabditida</taxon>
        <taxon>Rhabditina</taxon>
        <taxon>Rhabditomorpha</taxon>
        <taxon>Rhabditoidea</taxon>
        <taxon>Rhabditidae</taxon>
        <taxon>Peloderinae</taxon>
        <taxon>Caenorhabditis</taxon>
    </lineage>
</organism>
<name>A0A1I7TXS2_9PELO</name>
<keyword evidence="1" id="KW-1133">Transmembrane helix</keyword>
<dbReference type="STRING" id="1561998.A0A1I7TXS2"/>
<evidence type="ECO:0000313" key="3">
    <source>
        <dbReference type="WBParaSite" id="Csp11.Scaffold629.g12857.t1"/>
    </source>
</evidence>
<feature type="transmembrane region" description="Helical" evidence="1">
    <location>
        <begin position="12"/>
        <end position="30"/>
    </location>
</feature>
<sequence>MESEVAVFVSHSAYLLTFIFNFSLIYLTAYHTRRISLIYRKMIIGFASLGMGFSTLDIVVRPVSSLIKSITVNYVSTL</sequence>
<proteinExistence type="predicted"/>
<keyword evidence="1" id="KW-0812">Transmembrane</keyword>
<dbReference type="WBParaSite" id="Csp11.Scaffold629.g12857.t1">
    <property type="protein sequence ID" value="Csp11.Scaffold629.g12857.t1"/>
    <property type="gene ID" value="Csp11.Scaffold629.g12857"/>
</dbReference>
<evidence type="ECO:0000256" key="1">
    <source>
        <dbReference type="SAM" id="Phobius"/>
    </source>
</evidence>
<evidence type="ECO:0000313" key="2">
    <source>
        <dbReference type="Proteomes" id="UP000095282"/>
    </source>
</evidence>
<dbReference type="Pfam" id="PF10326">
    <property type="entry name" value="7TM_GPCR_Str"/>
    <property type="match status" value="1"/>
</dbReference>
<protein>
    <submittedName>
        <fullName evidence="3">Serpentine receptor class gamma</fullName>
    </submittedName>
</protein>
<dbReference type="Proteomes" id="UP000095282">
    <property type="component" value="Unplaced"/>
</dbReference>
<reference evidence="3" key="1">
    <citation type="submission" date="2016-11" db="UniProtKB">
        <authorList>
            <consortium name="WormBaseParasite"/>
        </authorList>
    </citation>
    <scope>IDENTIFICATION</scope>
</reference>
<accession>A0A1I7TXS2</accession>
<keyword evidence="1" id="KW-0472">Membrane</keyword>
<keyword evidence="2" id="KW-1185">Reference proteome</keyword>